<dbReference type="SUPFAM" id="SSF110997">
    <property type="entry name" value="Sporulation related repeat"/>
    <property type="match status" value="1"/>
</dbReference>
<dbReference type="InterPro" id="IPR007730">
    <property type="entry name" value="SPOR-like_dom"/>
</dbReference>
<dbReference type="InterPro" id="IPR036680">
    <property type="entry name" value="SPOR-like_sf"/>
</dbReference>
<evidence type="ECO:0000259" key="2">
    <source>
        <dbReference type="PROSITE" id="PS51724"/>
    </source>
</evidence>
<sequence>MRSSRLFRFGMGVVLTVGLAACLDGTGGDNARSDGGAGRTAQTAERDIEAPNVFSKRDAGLWDGRPSLGGVWVAHPDVRDPERVIIRNTENGQETIGALFRRERMNPGPVFQVSADAAAAVAMLAGAPTRIEVIALRSEEIAVTAGSTDAMQAADAAPGPPPPAPASTPEPMATAAVAPDIADTGTPIALPPEDVAQPRRGLFSRIFRRDAQPDTVTDGVDTTALADSAPMPAPVSAAPVMPAPQAPPAQSALDRPYIQLGIFSVEANARRAQEMASAAGLSARVHAGSTQGNAFWRVTAGPAATSQERQQLLEQVKGLGFNDAYAVRR</sequence>
<feature type="domain" description="SPOR" evidence="2">
    <location>
        <begin position="250"/>
        <end position="329"/>
    </location>
</feature>
<dbReference type="RefSeq" id="WP_274351372.1">
    <property type="nucleotide sequence ID" value="NZ_JAQZSM010000004.1"/>
</dbReference>
<accession>A0ABT5T7L8</accession>
<comment type="caution">
    <text evidence="3">The sequence shown here is derived from an EMBL/GenBank/DDBJ whole genome shotgun (WGS) entry which is preliminary data.</text>
</comment>
<name>A0ABT5T7L8_9RHOB</name>
<protein>
    <submittedName>
        <fullName evidence="3">SPOR domain-containing protein</fullName>
    </submittedName>
</protein>
<gene>
    <name evidence="3" type="ORF">PUT78_06205</name>
</gene>
<dbReference type="Pfam" id="PF05036">
    <property type="entry name" value="SPOR"/>
    <property type="match status" value="1"/>
</dbReference>
<dbReference type="PROSITE" id="PS51257">
    <property type="entry name" value="PROKAR_LIPOPROTEIN"/>
    <property type="match status" value="1"/>
</dbReference>
<keyword evidence="4" id="KW-1185">Reference proteome</keyword>
<feature type="region of interest" description="Disordered" evidence="1">
    <location>
        <begin position="150"/>
        <end position="171"/>
    </location>
</feature>
<evidence type="ECO:0000256" key="1">
    <source>
        <dbReference type="SAM" id="MobiDB-lite"/>
    </source>
</evidence>
<dbReference type="Proteomes" id="UP001431784">
    <property type="component" value="Unassembled WGS sequence"/>
</dbReference>
<organism evidence="3 4">
    <name type="scientific">Roseinatronobacter alkalisoli</name>
    <dbReference type="NCBI Taxonomy" id="3028235"/>
    <lineage>
        <taxon>Bacteria</taxon>
        <taxon>Pseudomonadati</taxon>
        <taxon>Pseudomonadota</taxon>
        <taxon>Alphaproteobacteria</taxon>
        <taxon>Rhodobacterales</taxon>
        <taxon>Paracoccaceae</taxon>
        <taxon>Roseinatronobacter</taxon>
    </lineage>
</organism>
<dbReference type="Gene3D" id="3.30.70.1070">
    <property type="entry name" value="Sporulation related repeat"/>
    <property type="match status" value="1"/>
</dbReference>
<reference evidence="3" key="1">
    <citation type="submission" date="2023-02" db="EMBL/GenBank/DDBJ databases">
        <title>Description of Roseinatronobacter alkalisoli sp. nov., an alkaliphilic bacerium isolated from soda soil.</title>
        <authorList>
            <person name="Wei W."/>
        </authorList>
    </citation>
    <scope>NUCLEOTIDE SEQUENCE</scope>
    <source>
        <strain evidence="3">HJB301</strain>
    </source>
</reference>
<dbReference type="EMBL" id="JAQZSM010000004">
    <property type="protein sequence ID" value="MDD7970685.1"/>
    <property type="molecule type" value="Genomic_DNA"/>
</dbReference>
<evidence type="ECO:0000313" key="4">
    <source>
        <dbReference type="Proteomes" id="UP001431784"/>
    </source>
</evidence>
<dbReference type="PROSITE" id="PS51724">
    <property type="entry name" value="SPOR"/>
    <property type="match status" value="1"/>
</dbReference>
<evidence type="ECO:0000313" key="3">
    <source>
        <dbReference type="EMBL" id="MDD7970685.1"/>
    </source>
</evidence>
<proteinExistence type="predicted"/>
<feature type="compositionally biased region" description="Pro residues" evidence="1">
    <location>
        <begin position="158"/>
        <end position="168"/>
    </location>
</feature>